<dbReference type="Pfam" id="PF07940">
    <property type="entry name" value="Hepar_II_III_C"/>
    <property type="match status" value="1"/>
</dbReference>
<organism evidence="3 4">
    <name type="scientific">Undibacter mobilis</name>
    <dbReference type="NCBI Taxonomy" id="2292256"/>
    <lineage>
        <taxon>Bacteria</taxon>
        <taxon>Pseudomonadati</taxon>
        <taxon>Pseudomonadota</taxon>
        <taxon>Alphaproteobacteria</taxon>
        <taxon>Hyphomicrobiales</taxon>
        <taxon>Nitrobacteraceae</taxon>
        <taxon>Undibacter</taxon>
    </lineage>
</organism>
<dbReference type="GO" id="GO:0016829">
    <property type="term" value="F:lyase activity"/>
    <property type="evidence" value="ECO:0007669"/>
    <property type="project" value="InterPro"/>
</dbReference>
<comment type="subcellular location">
    <subcellularLocation>
        <location evidence="1">Cell envelope</location>
    </subcellularLocation>
</comment>
<evidence type="ECO:0000256" key="1">
    <source>
        <dbReference type="ARBA" id="ARBA00004196"/>
    </source>
</evidence>
<dbReference type="Gene3D" id="1.50.10.100">
    <property type="entry name" value="Chondroitin AC/alginate lyase"/>
    <property type="match status" value="1"/>
</dbReference>
<protein>
    <submittedName>
        <fullName evidence="3">Heparinase</fullName>
    </submittedName>
</protein>
<evidence type="ECO:0000259" key="2">
    <source>
        <dbReference type="Pfam" id="PF07940"/>
    </source>
</evidence>
<dbReference type="Proteomes" id="UP000263993">
    <property type="component" value="Unassembled WGS sequence"/>
</dbReference>
<dbReference type="GO" id="GO:0030313">
    <property type="term" value="C:cell envelope"/>
    <property type="evidence" value="ECO:0007669"/>
    <property type="project" value="UniProtKB-SubCell"/>
</dbReference>
<name>A0A371B903_9BRAD</name>
<dbReference type="RefSeq" id="WP_115516013.1">
    <property type="nucleotide sequence ID" value="NZ_QRGO01000001.1"/>
</dbReference>
<proteinExistence type="predicted"/>
<sequence>MRVTLGERARLSLLVGRRALRGLSGAVGTHPLLRWRYGSTKTDRLVIAPQDLRTADATRAAEIYAGRFAFAGKVVICDRRSPFEMMPPSEEWATVLLNFSWLRHLRAADSAITRANARSLIDEWINAQGSWHPVGWQPEILSRRIICWLCHSPFILQDADARFYRRFIRSLQRQVRYLRGTVNDTRAGLPRLQALIALTYAALCLNGLSGQLRPSARRLIDELRAQVLPDGGHISRNPGTLIEIVIDLLPLRQLFAARNLQSPQAINNAIDRIMPMLRFFRHPDGNFAQFNGMGPTAVDLLATALAYDDARGAPLSNAPHSGYQRIDADATVILMDTGRPPPAALSTEAHAGCLSFEMSFRQHRVIVNCGLPSMNRENWRQVARATAAHSTVTFNDTSSCRFLESKSLRRLLGGTPIVSGPRKVTAERHDDTDGATIVASQDGYAGEFGIVQTRTIKVSADGRTIDGEDAFTPAYKAFDPRKGDEYAVRFHLHPAIKASRLSEGRGVILLLPDKEVWTFATMGETVEVEESVYLAGSDGPRRAVQIVVYGRAREAPKVRWTFRHTPPVAQGARLDRAEEPELPL</sequence>
<keyword evidence="4" id="KW-1185">Reference proteome</keyword>
<evidence type="ECO:0000313" key="3">
    <source>
        <dbReference type="EMBL" id="RDV03987.1"/>
    </source>
</evidence>
<evidence type="ECO:0000313" key="4">
    <source>
        <dbReference type="Proteomes" id="UP000263993"/>
    </source>
</evidence>
<dbReference type="SUPFAM" id="SSF48239">
    <property type="entry name" value="Terpenoid cyclases/Protein prenyltransferases"/>
    <property type="match status" value="1"/>
</dbReference>
<dbReference type="AlphaFoldDB" id="A0A371B903"/>
<reference evidence="4" key="1">
    <citation type="submission" date="2018-08" db="EMBL/GenBank/DDBJ databases">
        <authorList>
            <person name="Kim S.-J."/>
            <person name="Jung G.-Y."/>
        </authorList>
    </citation>
    <scope>NUCLEOTIDE SEQUENCE [LARGE SCALE GENOMIC DNA]</scope>
    <source>
        <strain evidence="4">GY_H</strain>
    </source>
</reference>
<dbReference type="OrthoDB" id="9787373at2"/>
<dbReference type="InterPro" id="IPR008930">
    <property type="entry name" value="Terpenoid_cyclase/PrenylTrfase"/>
</dbReference>
<accession>A0A371B903</accession>
<gene>
    <name evidence="3" type="ORF">DXH78_04935</name>
</gene>
<dbReference type="InterPro" id="IPR012480">
    <property type="entry name" value="Hepar_II_III_C"/>
</dbReference>
<dbReference type="EMBL" id="QRGO01000001">
    <property type="protein sequence ID" value="RDV03987.1"/>
    <property type="molecule type" value="Genomic_DNA"/>
</dbReference>
<comment type="caution">
    <text evidence="3">The sequence shown here is derived from an EMBL/GenBank/DDBJ whole genome shotgun (WGS) entry which is preliminary data.</text>
</comment>
<dbReference type="InterPro" id="IPR008929">
    <property type="entry name" value="Chondroitin_lyas"/>
</dbReference>
<dbReference type="Gene3D" id="2.70.98.70">
    <property type="match status" value="1"/>
</dbReference>
<feature type="domain" description="Heparinase II/III-like C-terminal" evidence="2">
    <location>
        <begin position="311"/>
        <end position="561"/>
    </location>
</feature>